<dbReference type="GO" id="GO:0005886">
    <property type="term" value="C:plasma membrane"/>
    <property type="evidence" value="ECO:0007669"/>
    <property type="project" value="TreeGrafter"/>
</dbReference>
<feature type="compositionally biased region" description="Polar residues" evidence="7">
    <location>
        <begin position="916"/>
        <end position="927"/>
    </location>
</feature>
<comment type="similarity">
    <text evidence="2">Belongs to the purine-cytosine permease (2.A.39) family.</text>
</comment>
<dbReference type="SMART" id="SM00906">
    <property type="entry name" value="Fungal_trans"/>
    <property type="match status" value="1"/>
</dbReference>
<dbReference type="InterPro" id="IPR045225">
    <property type="entry name" value="Uracil/uridine/allantoin_perm"/>
</dbReference>
<keyword evidence="6" id="KW-0539">Nucleus</keyword>
<feature type="region of interest" description="Disordered" evidence="7">
    <location>
        <begin position="916"/>
        <end position="966"/>
    </location>
</feature>
<dbReference type="Gene3D" id="1.10.4160.10">
    <property type="entry name" value="Hydantoin permease"/>
    <property type="match status" value="1"/>
</dbReference>
<feature type="transmembrane region" description="Helical" evidence="8">
    <location>
        <begin position="125"/>
        <end position="151"/>
    </location>
</feature>
<keyword evidence="4 8" id="KW-1133">Transmembrane helix</keyword>
<dbReference type="PANTHER" id="PTHR30618:SF0">
    <property type="entry name" value="PURINE-URACIL PERMEASE NCS1"/>
    <property type="match status" value="1"/>
</dbReference>
<proteinExistence type="inferred from homology"/>
<evidence type="ECO:0000256" key="7">
    <source>
        <dbReference type="SAM" id="MobiDB-lite"/>
    </source>
</evidence>
<evidence type="ECO:0000259" key="9">
    <source>
        <dbReference type="SMART" id="SM00906"/>
    </source>
</evidence>
<dbReference type="Pfam" id="PF02133">
    <property type="entry name" value="Transp_cyt_pur"/>
    <property type="match status" value="1"/>
</dbReference>
<dbReference type="Pfam" id="PF04082">
    <property type="entry name" value="Fungal_trans"/>
    <property type="match status" value="1"/>
</dbReference>
<feature type="transmembrane region" description="Helical" evidence="8">
    <location>
        <begin position="202"/>
        <end position="219"/>
    </location>
</feature>
<dbReference type="GO" id="GO:0015205">
    <property type="term" value="F:nucleobase transmembrane transporter activity"/>
    <property type="evidence" value="ECO:0007669"/>
    <property type="project" value="TreeGrafter"/>
</dbReference>
<feature type="compositionally biased region" description="Basic and acidic residues" evidence="7">
    <location>
        <begin position="930"/>
        <end position="939"/>
    </location>
</feature>
<feature type="transmembrane region" description="Helical" evidence="8">
    <location>
        <begin position="280"/>
        <end position="304"/>
    </location>
</feature>
<feature type="transmembrane region" description="Helical" evidence="8">
    <location>
        <begin position="239"/>
        <end position="259"/>
    </location>
</feature>
<evidence type="ECO:0000256" key="2">
    <source>
        <dbReference type="ARBA" id="ARBA00008974"/>
    </source>
</evidence>
<gene>
    <name evidence="10" type="primary">DAL81_2</name>
    <name evidence="10" type="ORF">MPDQ_003254</name>
</gene>
<comment type="subcellular location">
    <subcellularLocation>
        <location evidence="1">Membrane</location>
        <topology evidence="1">Multi-pass membrane protein</topology>
    </subcellularLocation>
</comment>
<name>A0A507QLM1_MONPU</name>
<feature type="compositionally biased region" description="Polar residues" evidence="7">
    <location>
        <begin position="952"/>
        <end position="964"/>
    </location>
</feature>
<feature type="transmembrane region" description="Helical" evidence="8">
    <location>
        <begin position="171"/>
        <end position="190"/>
    </location>
</feature>
<dbReference type="InterPro" id="IPR001248">
    <property type="entry name" value="Pur-cyt_permease"/>
</dbReference>
<evidence type="ECO:0000256" key="6">
    <source>
        <dbReference type="ARBA" id="ARBA00023242"/>
    </source>
</evidence>
<evidence type="ECO:0000313" key="10">
    <source>
        <dbReference type="EMBL" id="TQB68531.1"/>
    </source>
</evidence>
<dbReference type="AlphaFoldDB" id="A0A507QLM1"/>
<accession>A0A507QLM1</accession>
<dbReference type="STRING" id="5098.A0A507QLM1"/>
<evidence type="ECO:0000256" key="8">
    <source>
        <dbReference type="SAM" id="Phobius"/>
    </source>
</evidence>
<sequence length="1033" mass="114740">MHRRRLQQKVALHPAPSQCLDDNGFANADMDPVPFRHRTWSWYDVGGFWVSEGFQIPILQTAGSLVANGLGPGMAMGAVVVGNVLAMIPCALTGYAGAATGLNYPVLNRSSWGLQGAKLAVAIRAVVAVFWYGIQISTGGSCVYRMLAAIWPSLPSRIPNRLPASSNTTSADLLCFFIFWILTLPFLYVPVSRLRWLFRAKVLIMPLGGLALFIWSVVVGRGFGPVFHQNTKITTGYSVGYVFFSSVNSVIGPEATFAVNMSDFCRYSKNPRHTLWAQAILMPVCLTLTAFLGVTMSSASVVIYDLQKPEWNPLNIVGISTKRIAPAYEKVAPGSPLSAGKSGLQAPSAHSIPGLLPRTVFRASLGNPELAATLLSSINRRLHDSRDNEDLEAFQAMRELPAAKTPVHGGAGADGMCAVSTGPSLLKKNLGLQQFQFSRYNGPSSSWAPFLLDYCEFNDRDEHPLPSRSSIRRVSADTSFLLKKYSGTQMRADEIDLLDQIERVVAPHGPNLVSLYFRIVHPSFPMLDKKVFLEKYERTHREFSPSCLGGVYLLALDWWNYDPVLSAQERPDANILEAYVRRGLNDVMPRPKLSTLQGGLLLLQHRPFGDDAWALSAQLVATMQELGVHLDCDGWRLPAWEKSLRKRLAWSIYILDKWMALIHGRPSHIVDELDWVVEPLVEEDFPETPADEDQEEGSGEIAAGRLTFQNFASLSQIVDEILRAFYSARATKTTRSYKTLLQVAKPIQIRLREWRRQLPDSLQPESTKARKQSAAGSLHLAYYAVEISLHRAIIHGLKGSTCDPSIISVCREAARERAIMSIDFVRSLRPEHIQAFWLFPSGMNFVYIGIFTALLYLTSRTVEEARFYHSYLSDYRWTLRVMSRTASFLEFAVQRLDMSLLHLDPLSPQDIVQNMHMQNPQSGNSNDGAIHGERGDQTKDMPPGYPSLPGTDASTVASDPQRQQGHVPLPAPTAIFDQQRFLAILDAAEMDALLPDQISPEAIALGDSLDFYGRNWNNPGETEMFSALDLSPS</sequence>
<dbReference type="Proteomes" id="UP000319663">
    <property type="component" value="Unassembled WGS sequence"/>
</dbReference>
<evidence type="ECO:0000256" key="3">
    <source>
        <dbReference type="ARBA" id="ARBA00022692"/>
    </source>
</evidence>
<feature type="domain" description="Xylanolytic transcriptional activator regulatory" evidence="9">
    <location>
        <begin position="612"/>
        <end position="685"/>
    </location>
</feature>
<evidence type="ECO:0000256" key="4">
    <source>
        <dbReference type="ARBA" id="ARBA00022989"/>
    </source>
</evidence>
<dbReference type="GO" id="GO:0006351">
    <property type="term" value="P:DNA-templated transcription"/>
    <property type="evidence" value="ECO:0007669"/>
    <property type="project" value="InterPro"/>
</dbReference>
<dbReference type="PANTHER" id="PTHR30618">
    <property type="entry name" value="NCS1 FAMILY PURINE/PYRIMIDINE TRANSPORTER"/>
    <property type="match status" value="1"/>
</dbReference>
<keyword evidence="3 8" id="KW-0812">Transmembrane</keyword>
<protein>
    <submittedName>
        <fullName evidence="10">Fungal specific transcription factor</fullName>
    </submittedName>
</protein>
<organism evidence="10 11">
    <name type="scientific">Monascus purpureus</name>
    <name type="common">Red mold</name>
    <name type="synonym">Monascus anka</name>
    <dbReference type="NCBI Taxonomy" id="5098"/>
    <lineage>
        <taxon>Eukaryota</taxon>
        <taxon>Fungi</taxon>
        <taxon>Dikarya</taxon>
        <taxon>Ascomycota</taxon>
        <taxon>Pezizomycotina</taxon>
        <taxon>Eurotiomycetes</taxon>
        <taxon>Eurotiomycetidae</taxon>
        <taxon>Eurotiales</taxon>
        <taxon>Aspergillaceae</taxon>
        <taxon>Monascus</taxon>
    </lineage>
</organism>
<dbReference type="InterPro" id="IPR007219">
    <property type="entry name" value="XnlR_reg_dom"/>
</dbReference>
<keyword evidence="5 8" id="KW-0472">Membrane</keyword>
<evidence type="ECO:0000256" key="1">
    <source>
        <dbReference type="ARBA" id="ARBA00004141"/>
    </source>
</evidence>
<dbReference type="EMBL" id="VIFY01000209">
    <property type="protein sequence ID" value="TQB68531.1"/>
    <property type="molecule type" value="Genomic_DNA"/>
</dbReference>
<comment type="caution">
    <text evidence="10">The sequence shown here is derived from an EMBL/GenBank/DDBJ whole genome shotgun (WGS) entry which is preliminary data.</text>
</comment>
<dbReference type="CDD" id="cd12148">
    <property type="entry name" value="fungal_TF_MHR"/>
    <property type="match status" value="1"/>
</dbReference>
<evidence type="ECO:0000256" key="5">
    <source>
        <dbReference type="ARBA" id="ARBA00023136"/>
    </source>
</evidence>
<feature type="transmembrane region" description="Helical" evidence="8">
    <location>
        <begin position="835"/>
        <end position="857"/>
    </location>
</feature>
<keyword evidence="11" id="KW-1185">Reference proteome</keyword>
<dbReference type="GO" id="GO:0008270">
    <property type="term" value="F:zinc ion binding"/>
    <property type="evidence" value="ECO:0007669"/>
    <property type="project" value="InterPro"/>
</dbReference>
<evidence type="ECO:0000313" key="11">
    <source>
        <dbReference type="Proteomes" id="UP000319663"/>
    </source>
</evidence>
<reference evidence="10 11" key="1">
    <citation type="submission" date="2019-06" db="EMBL/GenBank/DDBJ databases">
        <title>Wine fermentation using esterase from Monascus purpureus.</title>
        <authorList>
            <person name="Geng C."/>
            <person name="Zhang Y."/>
        </authorList>
    </citation>
    <scope>NUCLEOTIDE SEQUENCE [LARGE SCALE GENOMIC DNA]</scope>
    <source>
        <strain evidence="10">HQ1</strain>
    </source>
</reference>
<dbReference type="GO" id="GO:0003677">
    <property type="term" value="F:DNA binding"/>
    <property type="evidence" value="ECO:0007669"/>
    <property type="project" value="InterPro"/>
</dbReference>